<comment type="caution">
    <text evidence="4">The sequence shown here is derived from an EMBL/GenBank/DDBJ whole genome shotgun (WGS) entry which is preliminary data.</text>
</comment>
<evidence type="ECO:0000313" key="4">
    <source>
        <dbReference type="EMBL" id="KAF2883862.1"/>
    </source>
</evidence>
<dbReference type="GO" id="GO:0034198">
    <property type="term" value="P:cellular response to amino acid starvation"/>
    <property type="evidence" value="ECO:0007669"/>
    <property type="project" value="TreeGrafter"/>
</dbReference>
<dbReference type="Gene3D" id="1.25.10.10">
    <property type="entry name" value="Leucine-rich Repeat Variant"/>
    <property type="match status" value="1"/>
</dbReference>
<evidence type="ECO:0000259" key="3">
    <source>
        <dbReference type="Pfam" id="PF24993"/>
    </source>
</evidence>
<dbReference type="Proteomes" id="UP000801492">
    <property type="component" value="Unassembled WGS sequence"/>
</dbReference>
<dbReference type="OrthoDB" id="5148094at2759"/>
<dbReference type="GO" id="GO:0019887">
    <property type="term" value="F:protein kinase regulator activity"/>
    <property type="evidence" value="ECO:0007669"/>
    <property type="project" value="TreeGrafter"/>
</dbReference>
<dbReference type="GO" id="GO:0005829">
    <property type="term" value="C:cytosol"/>
    <property type="evidence" value="ECO:0007669"/>
    <property type="project" value="TreeGrafter"/>
</dbReference>
<dbReference type="EMBL" id="VTPC01090285">
    <property type="protein sequence ID" value="KAF2883862.1"/>
    <property type="molecule type" value="Genomic_DNA"/>
</dbReference>
<dbReference type="SUPFAM" id="SSF48371">
    <property type="entry name" value="ARM repeat"/>
    <property type="match status" value="1"/>
</dbReference>
<dbReference type="Pfam" id="PF24993">
    <property type="entry name" value="GNC1_N"/>
    <property type="match status" value="1"/>
</dbReference>
<dbReference type="AlphaFoldDB" id="A0A8K0CEM7"/>
<dbReference type="GO" id="GO:0006417">
    <property type="term" value="P:regulation of translation"/>
    <property type="evidence" value="ECO:0007669"/>
    <property type="project" value="TreeGrafter"/>
</dbReference>
<organism evidence="4 5">
    <name type="scientific">Ignelater luminosus</name>
    <name type="common">Cucubano</name>
    <name type="synonym">Pyrophorus luminosus</name>
    <dbReference type="NCBI Taxonomy" id="2038154"/>
    <lineage>
        <taxon>Eukaryota</taxon>
        <taxon>Metazoa</taxon>
        <taxon>Ecdysozoa</taxon>
        <taxon>Arthropoda</taxon>
        <taxon>Hexapoda</taxon>
        <taxon>Insecta</taxon>
        <taxon>Pterygota</taxon>
        <taxon>Neoptera</taxon>
        <taxon>Endopterygota</taxon>
        <taxon>Coleoptera</taxon>
        <taxon>Polyphaga</taxon>
        <taxon>Elateriformia</taxon>
        <taxon>Elateroidea</taxon>
        <taxon>Elateridae</taxon>
        <taxon>Agrypninae</taxon>
        <taxon>Pyrophorini</taxon>
        <taxon>Ignelater</taxon>
    </lineage>
</organism>
<sequence length="1221" mass="135778">MAENEELAKALKDLPLKVQTPSLKLRKEVIQNVINVLPHPGINENIVRGICKVVHLTLLRYNEGASQLLVRNLIAALLKHYPKWTVKSFLTVLVDIAGQYKNLVVTPSTSKSALTALNWSCLLMVNGWNNEEVIKDDISILVDVQAILLTAVVSAGVQKYSLKAYNMLHNSWTSVPAIENLYIDSLKSIEQTYFIPVLGSALIKHLSLNNNSLVDKCVDGLLDTFIKTLISCKTKPLKTIVEACYPLLKKISHEQFKGLLLPALQKAMLRNPEIIIECVGLVLSGISLDLSQYAGDVGKSLITNLHSKADITREESADACKRLAQQCSDSGAIEALLKQVFAVFHGSDGKLTIVDHKISVLQGAGNLSYNAVSGSSLQHLTSVAADQFIKVLEVEVHEKTLCHALDMLSLWVCKFSNEVPKKVIDAFKNGMGLKTSTALVRTSYIQCMSACFHSNTIAQAVVLIPTLQKAIDRAVAQPTQAPAVTEGLCAACFLLKIAATQGDKENSFSSLWTILFDMDKQLFVSEKFLSVASDDALIHVMQLCERLLLEHPERLNGKAGPLHRAVLICLTASSTAVRRKCLPLARRIVGGLGGISLARALLKDLAKYLEISKIQNKNENENRDQSEASNEISPHTVIECITALCSSSGSAEDAQLVALEALLPAHNPAIVNIAPNLWIKIVKRLGLDPHLFVEQQISNLKKLLIDEFSATPSHENALATIVQLNGNKLLPDLVQIVKQYLDEPQIIQITKDEYFTYLTPEGELYDKSVLPDDQSSTAMNMKRESKAYSYKEQLEEMQLRRELEEKKKKNGKVKQPQYTPKQLEAIKNQKIKEQAIRDKLTQLNTVIVNCVSIIRAAAKGNPIEFSLCYKDLLPSILKDVQSPLAAPYLTKLYIDLRKTVFHQDLDSLGELIAHVTLRLLKPQCDLDPAWEEEDLTKAMIRTVNCIHKRTLKKKDEELDVGVPQNHFTTPAFSYSFSLLKSTLLSSHCKKDEGLIHNSLQVISEHAKLRGDHGTDTLDLYLPKYLPRQQMFELLVELISTTSGRIQSQAEACLLDVAASASGSEHCAKATYDELAVMLTALQNPKDVVRDSALRGLTVMISSIPTFEDNYEQALTVGKRVWIARFDSKEENRELANKLWEDARLEFPSHLYEELMIDIEHPVECVQEAAAKALATLVEEDKNEIQSILQTLLSLYKNRLEVGILKEKRSSSVLYTIKENLN</sequence>
<dbReference type="InterPro" id="IPR056810">
    <property type="entry name" value="GNC1-like_N"/>
</dbReference>
<keyword evidence="5" id="KW-1185">Reference proteome</keyword>
<gene>
    <name evidence="4" type="ORF">ILUMI_22331</name>
</gene>
<proteinExistence type="inferred from homology"/>
<accession>A0A8K0CEM7</accession>
<name>A0A8K0CEM7_IGNLU</name>
<dbReference type="InterPro" id="IPR011989">
    <property type="entry name" value="ARM-like"/>
</dbReference>
<keyword evidence="2" id="KW-0677">Repeat</keyword>
<dbReference type="InterPro" id="IPR016024">
    <property type="entry name" value="ARM-type_fold"/>
</dbReference>
<dbReference type="PANTHER" id="PTHR23346">
    <property type="entry name" value="TRANSLATIONAL ACTIVATOR GCN1-RELATED"/>
    <property type="match status" value="1"/>
</dbReference>
<evidence type="ECO:0000256" key="2">
    <source>
        <dbReference type="ARBA" id="ARBA00022737"/>
    </source>
</evidence>
<dbReference type="PANTHER" id="PTHR23346:SF7">
    <property type="entry name" value="STALLED RIBOSOME SENSOR GCN1"/>
    <property type="match status" value="1"/>
</dbReference>
<protein>
    <recommendedName>
        <fullName evidence="3">Stalled ribosome sensor GCN1-like N-terminal domain-containing protein</fullName>
    </recommendedName>
</protein>
<feature type="domain" description="Stalled ribosome sensor GCN1-like N-terminal" evidence="3">
    <location>
        <begin position="221"/>
        <end position="351"/>
    </location>
</feature>
<reference evidence="4" key="1">
    <citation type="submission" date="2019-08" db="EMBL/GenBank/DDBJ databases">
        <title>The genome of the North American firefly Photinus pyralis.</title>
        <authorList>
            <consortium name="Photinus pyralis genome working group"/>
            <person name="Fallon T.R."/>
            <person name="Sander Lower S.E."/>
            <person name="Weng J.-K."/>
        </authorList>
    </citation>
    <scope>NUCLEOTIDE SEQUENCE</scope>
    <source>
        <strain evidence="4">TRF0915ILg1</strain>
        <tissue evidence="4">Whole body</tissue>
    </source>
</reference>
<evidence type="ECO:0000313" key="5">
    <source>
        <dbReference type="Proteomes" id="UP000801492"/>
    </source>
</evidence>
<comment type="similarity">
    <text evidence="1">Belongs to the GCN1 family.</text>
</comment>
<evidence type="ECO:0000256" key="1">
    <source>
        <dbReference type="ARBA" id="ARBA00007366"/>
    </source>
</evidence>